<reference evidence="4" key="1">
    <citation type="submission" date="2024-07" db="EMBL/GenBank/DDBJ databases">
        <title>Two chromosome-level genome assemblies of Korean endemic species Abeliophyllum distichum and Forsythia ovata (Oleaceae).</title>
        <authorList>
            <person name="Jang H."/>
        </authorList>
    </citation>
    <scope>NUCLEOTIDE SEQUENCE [LARGE SCALE GENOMIC DNA]</scope>
</reference>
<reference evidence="3" key="2">
    <citation type="submission" date="2024-07" db="EMBL/GenBank/DDBJ databases">
        <title>Two chromosome-level genome assemblies of Korean endemic species Abeliophyllum distichum and Forsythia ovata (Oleaceae).</title>
        <authorList>
            <person name="Mun J.H."/>
        </authorList>
    </citation>
    <scope>NUCLEOTIDE SEQUENCE</scope>
    <source>
        <strain evidence="3">KNKB198505000391</strain>
        <tissue evidence="3">Leaf</tissue>
    </source>
</reference>
<keyword evidence="4" id="KW-1185">Reference proteome</keyword>
<feature type="compositionally biased region" description="Acidic residues" evidence="1">
    <location>
        <begin position="10"/>
        <end position="22"/>
    </location>
</feature>
<evidence type="ECO:0000313" key="4">
    <source>
        <dbReference type="Proteomes" id="UP001604336"/>
    </source>
</evidence>
<feature type="region of interest" description="Disordered" evidence="1">
    <location>
        <begin position="1"/>
        <end position="31"/>
    </location>
</feature>
<proteinExistence type="predicted"/>
<organism evidence="3 4">
    <name type="scientific">Abeliophyllum distichum</name>
    <dbReference type="NCBI Taxonomy" id="126358"/>
    <lineage>
        <taxon>Eukaryota</taxon>
        <taxon>Viridiplantae</taxon>
        <taxon>Streptophyta</taxon>
        <taxon>Embryophyta</taxon>
        <taxon>Tracheophyta</taxon>
        <taxon>Spermatophyta</taxon>
        <taxon>Magnoliopsida</taxon>
        <taxon>eudicotyledons</taxon>
        <taxon>Gunneridae</taxon>
        <taxon>Pentapetalae</taxon>
        <taxon>asterids</taxon>
        <taxon>lamiids</taxon>
        <taxon>Lamiales</taxon>
        <taxon>Oleaceae</taxon>
        <taxon>Forsythieae</taxon>
        <taxon>Abeliophyllum</taxon>
    </lineage>
</organism>
<evidence type="ECO:0000313" key="3">
    <source>
        <dbReference type="EMBL" id="KAL2524476.1"/>
    </source>
</evidence>
<sequence>MSDVERHEEVEENSGSDGEDLTFNEPDFSLGEEDDVLFEENVTENIELHPSTDLLSLVDRTDSDTSKYDSLDELRSVNSDSEEEVIRYPEFNGEKNMMDPVLEIGLKFRSKEELMADENQHGDGFGLGASSRAHVGEHVAYSQPASSLSGIMQQEIPVSFSQPCGSTGQRTRKNFTPRRRLKSTGNLVSTPTLKDAWNNLMNK</sequence>
<evidence type="ECO:0000313" key="2">
    <source>
        <dbReference type="EMBL" id="KAL2499804.1"/>
    </source>
</evidence>
<dbReference type="Proteomes" id="UP001604336">
    <property type="component" value="Unassembled WGS sequence"/>
</dbReference>
<evidence type="ECO:0000256" key="1">
    <source>
        <dbReference type="SAM" id="MobiDB-lite"/>
    </source>
</evidence>
<gene>
    <name evidence="3" type="ORF">Adt_09530</name>
    <name evidence="2" type="ORF">Adt_25354</name>
</gene>
<dbReference type="EMBL" id="JBFOLK010000003">
    <property type="protein sequence ID" value="KAL2524476.1"/>
    <property type="molecule type" value="Genomic_DNA"/>
</dbReference>
<accession>A0ABD1UHF7</accession>
<comment type="caution">
    <text evidence="3">The sequence shown here is derived from an EMBL/GenBank/DDBJ whole genome shotgun (WGS) entry which is preliminary data.</text>
</comment>
<name>A0ABD1UHF7_9LAMI</name>
<dbReference type="AlphaFoldDB" id="A0ABD1UHF7"/>
<dbReference type="EMBL" id="JBFOLK010000007">
    <property type="protein sequence ID" value="KAL2499804.1"/>
    <property type="molecule type" value="Genomic_DNA"/>
</dbReference>
<protein>
    <submittedName>
        <fullName evidence="3">Uncharacterized protein</fullName>
    </submittedName>
</protein>